<feature type="domain" description="Glycosyltransferase subfamily 4-like N-terminal" evidence="2">
    <location>
        <begin position="17"/>
        <end position="183"/>
    </location>
</feature>
<evidence type="ECO:0000259" key="1">
    <source>
        <dbReference type="Pfam" id="PF00534"/>
    </source>
</evidence>
<dbReference type="Pfam" id="PF13439">
    <property type="entry name" value="Glyco_transf_4"/>
    <property type="match status" value="1"/>
</dbReference>
<sequence length="403" mass="46499">MKKYSRAILLIIPYGSVGGMERLSTYFYDYYLNKGYKVKVLKIIKLENDIINFNENEYALSEKDLYEMSKFQRLRFYLKAPIRIRKMIKKYSIEYTISFGDMANLFSSLTLSSETKIGSIHSFKSIELSNKTILNKIYTYAYKSSYRSFHKVVCISKTIKEDLLTKCGYRFNNLKVIYNPHDIGKIIKNSNEKITEIQEKKIFSSDCIVFIGRLSKEKAPWHLINAFNFVHKKRKDINLVFIGDGDPVISNYIDNLVHEFGLNNNVFFLGRRSNPYKYIKASRVLALSSHYEGTPNVIIEAIAVGTPVVSSHSTNGIIELMSYRLLERNGEFIITESGIITPNLYKGELGIPKESGFLDEEVELADALLEVISNIEYHTKLNKNKSALLSKYKLERIAEEYLL</sequence>
<evidence type="ECO:0000259" key="2">
    <source>
        <dbReference type="Pfam" id="PF13439"/>
    </source>
</evidence>
<dbReference type="Pfam" id="PF00534">
    <property type="entry name" value="Glycos_transf_1"/>
    <property type="match status" value="1"/>
</dbReference>
<dbReference type="InterPro" id="IPR001296">
    <property type="entry name" value="Glyco_trans_1"/>
</dbReference>
<reference evidence="3 4" key="1">
    <citation type="submission" date="2019-01" db="EMBL/GenBank/DDBJ databases">
        <title>Muriicola soli sp. nov., isolated from soil.</title>
        <authorList>
            <person name="Kang H.J."/>
            <person name="Kim S.B."/>
        </authorList>
    </citation>
    <scope>NUCLEOTIDE SEQUENCE [LARGE SCALE GENOMIC DNA]</scope>
    <source>
        <strain evidence="3 4">MMS17-SY002</strain>
    </source>
</reference>
<dbReference type="InterPro" id="IPR028098">
    <property type="entry name" value="Glyco_trans_4-like_N"/>
</dbReference>
<keyword evidence="4" id="KW-1185">Reference proteome</keyword>
<dbReference type="OrthoDB" id="798298at2"/>
<organism evidence="3 4">
    <name type="scientific">Muriicola soli</name>
    <dbReference type="NCBI Taxonomy" id="2507538"/>
    <lineage>
        <taxon>Bacteria</taxon>
        <taxon>Pseudomonadati</taxon>
        <taxon>Bacteroidota</taxon>
        <taxon>Flavobacteriia</taxon>
        <taxon>Flavobacteriales</taxon>
        <taxon>Flavobacteriaceae</taxon>
        <taxon>Muriicola</taxon>
    </lineage>
</organism>
<dbReference type="Proteomes" id="UP000290889">
    <property type="component" value="Chromosome"/>
</dbReference>
<dbReference type="SUPFAM" id="SSF53756">
    <property type="entry name" value="UDP-Glycosyltransferase/glycogen phosphorylase"/>
    <property type="match status" value="1"/>
</dbReference>
<gene>
    <name evidence="3" type="ORF">EQY75_04660</name>
</gene>
<dbReference type="KEGG" id="mur:EQY75_04660"/>
<feature type="domain" description="Glycosyl transferase family 1" evidence="1">
    <location>
        <begin position="205"/>
        <end position="320"/>
    </location>
</feature>
<dbReference type="CDD" id="cd03811">
    <property type="entry name" value="GT4_GT28_WabH-like"/>
    <property type="match status" value="1"/>
</dbReference>
<keyword evidence="3" id="KW-0808">Transferase</keyword>
<dbReference type="PANTHER" id="PTHR12526:SF630">
    <property type="entry name" value="GLYCOSYLTRANSFERASE"/>
    <property type="match status" value="1"/>
</dbReference>
<dbReference type="RefSeq" id="WP_129603309.1">
    <property type="nucleotide sequence ID" value="NZ_CP035544.1"/>
</dbReference>
<protein>
    <submittedName>
        <fullName evidence="3">Glycosyltransferase</fullName>
    </submittedName>
</protein>
<accession>A0A411E8V2</accession>
<dbReference type="Gene3D" id="3.40.50.2000">
    <property type="entry name" value="Glycogen Phosphorylase B"/>
    <property type="match status" value="2"/>
</dbReference>
<dbReference type="PANTHER" id="PTHR12526">
    <property type="entry name" value="GLYCOSYLTRANSFERASE"/>
    <property type="match status" value="1"/>
</dbReference>
<dbReference type="GO" id="GO:0016757">
    <property type="term" value="F:glycosyltransferase activity"/>
    <property type="evidence" value="ECO:0007669"/>
    <property type="project" value="InterPro"/>
</dbReference>
<dbReference type="AlphaFoldDB" id="A0A411E8V2"/>
<evidence type="ECO:0000313" key="3">
    <source>
        <dbReference type="EMBL" id="QBA63890.1"/>
    </source>
</evidence>
<dbReference type="EMBL" id="CP035544">
    <property type="protein sequence ID" value="QBA63890.1"/>
    <property type="molecule type" value="Genomic_DNA"/>
</dbReference>
<name>A0A411E8V2_9FLAO</name>
<evidence type="ECO:0000313" key="4">
    <source>
        <dbReference type="Proteomes" id="UP000290889"/>
    </source>
</evidence>
<proteinExistence type="predicted"/>